<accession>U2JFB7</accession>
<keyword evidence="2" id="KW-1185">Reference proteome</keyword>
<dbReference type="EMBL" id="ATDL01000001">
    <property type="protein sequence ID" value="ERJ61373.1"/>
    <property type="molecule type" value="Genomic_DNA"/>
</dbReference>
<dbReference type="STRING" id="1346330.M472_21695"/>
<comment type="caution">
    <text evidence="1">The sequence shown here is derived from an EMBL/GenBank/DDBJ whole genome shotgun (WGS) entry which is preliminary data.</text>
</comment>
<evidence type="ECO:0000313" key="2">
    <source>
        <dbReference type="Proteomes" id="UP000016584"/>
    </source>
</evidence>
<organism evidence="1 2">
    <name type="scientific">Sphingobacterium paucimobilis HER1398</name>
    <dbReference type="NCBI Taxonomy" id="1346330"/>
    <lineage>
        <taxon>Bacteria</taxon>
        <taxon>Pseudomonadati</taxon>
        <taxon>Bacteroidota</taxon>
        <taxon>Sphingobacteriia</taxon>
        <taxon>Sphingobacteriales</taxon>
        <taxon>Sphingobacteriaceae</taxon>
        <taxon>Sphingobacterium</taxon>
    </lineage>
</organism>
<evidence type="ECO:0000313" key="1">
    <source>
        <dbReference type="EMBL" id="ERJ61373.1"/>
    </source>
</evidence>
<sequence length="205" mass="23408">MANAKTIAHKKHSSDSGAPEEVFLLNEVDRIPGKYYPEVDDYKDKYRYRHMDPTDKKTPKRRPLRSFPKKEVYKCFGWQLHPYDIEKLASYIIANPRLSLVVGQSALEGAAEADILVLTSGSGKYHMDSFLADLDTSNKLIIIASVRDIESVQQDIKHRIDAHFNKLLPFSQSDFDKLIDRVIEEAFVKQSAPQPEDEVVGMLKK</sequence>
<gene>
    <name evidence="1" type="ORF">M472_21695</name>
</gene>
<dbReference type="Proteomes" id="UP000016584">
    <property type="component" value="Unassembled WGS sequence"/>
</dbReference>
<name>U2JFB7_9SPHI</name>
<dbReference type="PATRIC" id="fig|1346330.5.peg.30"/>
<reference evidence="1 2" key="1">
    <citation type="journal article" date="2013" name="Genome Announc.">
        <title>The Draft Genome Sequence of Sphingomonas paucimobilis Strain HER1398 (Proteobacteria), Host to the Giant PAU Phage, Indicates That It Is a Member of the Genus Sphingobacterium (Bacteroidetes).</title>
        <authorList>
            <person name="White R.A.III."/>
            <person name="Suttle C.A."/>
        </authorList>
    </citation>
    <scope>NUCLEOTIDE SEQUENCE [LARGE SCALE GENOMIC DNA]</scope>
    <source>
        <strain evidence="1 2">HER1398</strain>
    </source>
</reference>
<proteinExistence type="predicted"/>
<dbReference type="AlphaFoldDB" id="U2JFB7"/>
<protein>
    <submittedName>
        <fullName evidence="1">Uncharacterized protein</fullName>
    </submittedName>
</protein>